<dbReference type="EMBL" id="CAWUPB010001154">
    <property type="protein sequence ID" value="CAK7338620.1"/>
    <property type="molecule type" value="Genomic_DNA"/>
</dbReference>
<proteinExistence type="predicted"/>
<protein>
    <submittedName>
        <fullName evidence="1">Uncharacterized protein</fullName>
    </submittedName>
</protein>
<sequence>MAIKIIDPRLDVKIQERRRRERIINTVIARFKRCGAMDMELREFHGLDLAMEGIRMRNENVSNIEHLLQPSIDNVERVCYIIENSIVHIVKSFGSWYSALSALSSLDKEIHKHLLMHIHGILNKDPIP</sequence>
<comment type="caution">
    <text evidence="1">The sequence shown here is derived from an EMBL/GenBank/DDBJ whole genome shotgun (WGS) entry which is preliminary data.</text>
</comment>
<evidence type="ECO:0000313" key="2">
    <source>
        <dbReference type="Proteomes" id="UP001314170"/>
    </source>
</evidence>
<dbReference type="Proteomes" id="UP001314170">
    <property type="component" value="Unassembled WGS sequence"/>
</dbReference>
<name>A0AAV1RRY4_9ROSI</name>
<organism evidence="1 2">
    <name type="scientific">Dovyalis caffra</name>
    <dbReference type="NCBI Taxonomy" id="77055"/>
    <lineage>
        <taxon>Eukaryota</taxon>
        <taxon>Viridiplantae</taxon>
        <taxon>Streptophyta</taxon>
        <taxon>Embryophyta</taxon>
        <taxon>Tracheophyta</taxon>
        <taxon>Spermatophyta</taxon>
        <taxon>Magnoliopsida</taxon>
        <taxon>eudicotyledons</taxon>
        <taxon>Gunneridae</taxon>
        <taxon>Pentapetalae</taxon>
        <taxon>rosids</taxon>
        <taxon>fabids</taxon>
        <taxon>Malpighiales</taxon>
        <taxon>Salicaceae</taxon>
        <taxon>Flacourtieae</taxon>
        <taxon>Dovyalis</taxon>
    </lineage>
</organism>
<reference evidence="1 2" key="1">
    <citation type="submission" date="2024-01" db="EMBL/GenBank/DDBJ databases">
        <authorList>
            <person name="Waweru B."/>
        </authorList>
    </citation>
    <scope>NUCLEOTIDE SEQUENCE [LARGE SCALE GENOMIC DNA]</scope>
</reference>
<gene>
    <name evidence="1" type="ORF">DCAF_LOCUS13668</name>
</gene>
<dbReference type="AlphaFoldDB" id="A0AAV1RRY4"/>
<keyword evidence="2" id="KW-1185">Reference proteome</keyword>
<accession>A0AAV1RRY4</accession>
<evidence type="ECO:0000313" key="1">
    <source>
        <dbReference type="EMBL" id="CAK7338620.1"/>
    </source>
</evidence>